<dbReference type="CDD" id="cd06087">
    <property type="entry name" value="KOW_RPS4"/>
    <property type="match status" value="1"/>
</dbReference>
<feature type="domain" description="Small ribosomal subunit protein eS4 C-terminal" evidence="9">
    <location>
        <begin position="212"/>
        <end position="256"/>
    </location>
</feature>
<evidence type="ECO:0000256" key="3">
    <source>
        <dbReference type="ARBA" id="ARBA00022884"/>
    </source>
</evidence>
<evidence type="ECO:0000259" key="7">
    <source>
        <dbReference type="Pfam" id="PF00900"/>
    </source>
</evidence>
<evidence type="ECO:0000256" key="5">
    <source>
        <dbReference type="ARBA" id="ARBA00023274"/>
    </source>
</evidence>
<dbReference type="Gene3D" id="2.30.30.30">
    <property type="match status" value="1"/>
</dbReference>
<evidence type="ECO:0000259" key="8">
    <source>
        <dbReference type="Pfam" id="PF08071"/>
    </source>
</evidence>
<dbReference type="InterPro" id="IPR041982">
    <property type="entry name" value="Ribosomal_eS4_KOW"/>
</dbReference>
<keyword evidence="5 6" id="KW-0687">Ribonucleoprotein</keyword>
<evidence type="ECO:0000256" key="1">
    <source>
        <dbReference type="ARBA" id="ARBA00007500"/>
    </source>
</evidence>
<dbReference type="InterPro" id="IPR013845">
    <property type="entry name" value="Ribosomal_eS4_central_region"/>
</dbReference>
<dbReference type="InterPro" id="IPR000876">
    <property type="entry name" value="Ribosomal_eS4"/>
</dbReference>
<keyword evidence="2 6" id="KW-0699">rRNA-binding</keyword>
<name>L7JWS6_TRAHO</name>
<dbReference type="FunCoup" id="L7JWS6">
    <property type="interactions" value="168"/>
</dbReference>
<dbReference type="OrthoDB" id="1109245at2759"/>
<keyword evidence="3 6" id="KW-0694">RNA-binding</keyword>
<dbReference type="HAMAP" id="MF_00485">
    <property type="entry name" value="Ribosomal_eS4"/>
    <property type="match status" value="1"/>
</dbReference>
<dbReference type="GO" id="GO:0019843">
    <property type="term" value="F:rRNA binding"/>
    <property type="evidence" value="ECO:0007669"/>
    <property type="project" value="UniProtKB-UniRule"/>
</dbReference>
<evidence type="ECO:0000313" key="11">
    <source>
        <dbReference type="Proteomes" id="UP000011185"/>
    </source>
</evidence>
<organism evidence="10 11">
    <name type="scientific">Trachipleistophora hominis</name>
    <name type="common">Microsporidian parasite</name>
    <dbReference type="NCBI Taxonomy" id="72359"/>
    <lineage>
        <taxon>Eukaryota</taxon>
        <taxon>Fungi</taxon>
        <taxon>Fungi incertae sedis</taxon>
        <taxon>Microsporidia</taxon>
        <taxon>Pleistophoridae</taxon>
        <taxon>Trachipleistophora</taxon>
    </lineage>
</organism>
<dbReference type="InterPro" id="IPR036986">
    <property type="entry name" value="S4_RNA-bd_sf"/>
</dbReference>
<dbReference type="InterPro" id="IPR013843">
    <property type="entry name" value="Ribosomal_eS4_N"/>
</dbReference>
<dbReference type="InterPro" id="IPR018199">
    <property type="entry name" value="Ribosomal_eS4_N_CS"/>
</dbReference>
<dbReference type="PIRSF" id="PIRSF002116">
    <property type="entry name" value="Ribosomal_S4"/>
    <property type="match status" value="1"/>
</dbReference>
<dbReference type="Gene3D" id="3.10.290.10">
    <property type="entry name" value="RNA-binding S4 domain"/>
    <property type="match status" value="1"/>
</dbReference>
<dbReference type="GO" id="GO:0006412">
    <property type="term" value="P:translation"/>
    <property type="evidence" value="ECO:0007669"/>
    <property type="project" value="InterPro"/>
</dbReference>
<evidence type="ECO:0000256" key="4">
    <source>
        <dbReference type="ARBA" id="ARBA00022980"/>
    </source>
</evidence>
<dbReference type="InterPro" id="IPR038237">
    <property type="entry name" value="Ribosomal_eS4_central_sf"/>
</dbReference>
<evidence type="ECO:0000313" key="10">
    <source>
        <dbReference type="EMBL" id="ELQ75750.1"/>
    </source>
</evidence>
<protein>
    <recommendedName>
        <fullName evidence="6">40S ribosomal protein S4</fullName>
    </recommendedName>
</protein>
<sequence>MVRGPRKHLKRLAAPKSWLLKKNVGVFAPRPSTGPHRLQESIPLSLLLTDKLQYARTGKEVGNILKERMIKINGRIRTDKRFPVGIFDVLSIPKTGEHYRLLYNVAGRFILHQISEEESKFRLSIIRKKLLRKGKVPYLYTNDGASFSYCDQDIVPSDTVKVDLETGRISDFLHISVGNLAFIKKGRNMGCVGVITNIEEKGVEDCKVYLVDKKGRVFATRKVNVCVIGPDGNSWISLPENEGVKLSVFDESNIRYEGETLKAAEDG</sequence>
<dbReference type="PROSITE" id="PS50889">
    <property type="entry name" value="S4"/>
    <property type="match status" value="1"/>
</dbReference>
<dbReference type="InParanoid" id="L7JWS6"/>
<dbReference type="PANTHER" id="PTHR11581">
    <property type="entry name" value="30S/40S RIBOSOMAL PROTEIN S4"/>
    <property type="match status" value="1"/>
</dbReference>
<accession>L7JWS6</accession>
<dbReference type="AlphaFoldDB" id="L7JWS6"/>
<dbReference type="InterPro" id="IPR014722">
    <property type="entry name" value="Rib_uL2_dom2"/>
</dbReference>
<keyword evidence="11" id="KW-1185">Reference proteome</keyword>
<dbReference type="InterPro" id="IPR032277">
    <property type="entry name" value="Ribosomal_eS4_C"/>
</dbReference>
<dbReference type="OMA" id="GHIQLNL"/>
<comment type="similarity">
    <text evidence="1 6">Belongs to the eukaryotic ribosomal protein eS4 family.</text>
</comment>
<dbReference type="Pfam" id="PF16121">
    <property type="entry name" value="40S_S4_C"/>
    <property type="match status" value="1"/>
</dbReference>
<dbReference type="FunFam" id="3.10.290.10:FF:000002">
    <property type="entry name" value="40S ribosomal protein S4"/>
    <property type="match status" value="1"/>
</dbReference>
<dbReference type="GO" id="GO:0003735">
    <property type="term" value="F:structural constituent of ribosome"/>
    <property type="evidence" value="ECO:0007669"/>
    <property type="project" value="UniProtKB-UniRule"/>
</dbReference>
<evidence type="ECO:0000256" key="2">
    <source>
        <dbReference type="ARBA" id="ARBA00022730"/>
    </source>
</evidence>
<feature type="domain" description="Small ribosomal subunit protein eS4 N-terminal" evidence="8">
    <location>
        <begin position="3"/>
        <end position="38"/>
    </location>
</feature>
<dbReference type="Gene3D" id="2.40.50.740">
    <property type="match status" value="1"/>
</dbReference>
<dbReference type="VEuPathDB" id="MicrosporidiaDB:THOM_1278"/>
<dbReference type="EMBL" id="JH993928">
    <property type="protein sequence ID" value="ELQ75750.1"/>
    <property type="molecule type" value="Genomic_DNA"/>
</dbReference>
<dbReference type="STRING" id="72359.L7JWS6"/>
<dbReference type="Pfam" id="PF08071">
    <property type="entry name" value="RS4NT"/>
    <property type="match status" value="1"/>
</dbReference>
<reference evidence="10 11" key="1">
    <citation type="journal article" date="2012" name="PLoS Pathog.">
        <title>The genome of the obligate intracellular parasite Trachipleistophora hominis: new insights into microsporidian genome dynamics and reductive evolution.</title>
        <authorList>
            <person name="Heinz E."/>
            <person name="Williams T.A."/>
            <person name="Nakjang S."/>
            <person name="Noel C.J."/>
            <person name="Swan D.C."/>
            <person name="Goldberg A.V."/>
            <person name="Harris S.R."/>
            <person name="Weinmaier T."/>
            <person name="Markert S."/>
            <person name="Becher D."/>
            <person name="Bernhardt J."/>
            <person name="Dagan T."/>
            <person name="Hacker C."/>
            <person name="Lucocq J.M."/>
            <person name="Schweder T."/>
            <person name="Rattei T."/>
            <person name="Hall N."/>
            <person name="Hirt R.P."/>
            <person name="Embley T.M."/>
        </authorList>
    </citation>
    <scope>NUCLEOTIDE SEQUENCE [LARGE SCALE GENOMIC DNA]</scope>
</reference>
<dbReference type="Pfam" id="PF00900">
    <property type="entry name" value="Ribosomal_S4e"/>
    <property type="match status" value="1"/>
</dbReference>
<keyword evidence="4 6" id="KW-0689">Ribosomal protein</keyword>
<dbReference type="Proteomes" id="UP000011185">
    <property type="component" value="Unassembled WGS sequence"/>
</dbReference>
<dbReference type="PROSITE" id="PS00528">
    <property type="entry name" value="RIBOSOMAL_S4E"/>
    <property type="match status" value="1"/>
</dbReference>
<dbReference type="PANTHER" id="PTHR11581:SF0">
    <property type="entry name" value="SMALL RIBOSOMAL SUBUNIT PROTEIN ES4"/>
    <property type="match status" value="1"/>
</dbReference>
<gene>
    <name evidence="10" type="ORF">THOM_1278</name>
</gene>
<evidence type="ECO:0000256" key="6">
    <source>
        <dbReference type="PIRNR" id="PIRNR002116"/>
    </source>
</evidence>
<dbReference type="HOGENOM" id="CLU_060400_1_0_1"/>
<dbReference type="GO" id="GO:0022627">
    <property type="term" value="C:cytosolic small ribosomal subunit"/>
    <property type="evidence" value="ECO:0007669"/>
    <property type="project" value="TreeGrafter"/>
</dbReference>
<evidence type="ECO:0000259" key="9">
    <source>
        <dbReference type="Pfam" id="PF16121"/>
    </source>
</evidence>
<feature type="domain" description="Small ribosomal subunit protein eS4 central region" evidence="7">
    <location>
        <begin position="95"/>
        <end position="169"/>
    </location>
</feature>
<proteinExistence type="inferred from homology"/>